<feature type="transmembrane region" description="Helical" evidence="2">
    <location>
        <begin position="177"/>
        <end position="195"/>
    </location>
</feature>
<dbReference type="InterPro" id="IPR003675">
    <property type="entry name" value="Rce1/LyrA-like_dom"/>
</dbReference>
<dbReference type="EMBL" id="JBHSOJ010000001">
    <property type="protein sequence ID" value="MFC5630050.1"/>
    <property type="molecule type" value="Genomic_DNA"/>
</dbReference>
<feature type="transmembrane region" description="Helical" evidence="2">
    <location>
        <begin position="113"/>
        <end position="132"/>
    </location>
</feature>
<dbReference type="PANTHER" id="PTHR36435:SF1">
    <property type="entry name" value="CAAX AMINO TERMINAL PROTEASE FAMILY PROTEIN"/>
    <property type="match status" value="1"/>
</dbReference>
<reference evidence="5" key="1">
    <citation type="journal article" date="2019" name="Int. J. Syst. Evol. Microbiol.">
        <title>The Global Catalogue of Microorganisms (GCM) 10K type strain sequencing project: providing services to taxonomists for standard genome sequencing and annotation.</title>
        <authorList>
            <consortium name="The Broad Institute Genomics Platform"/>
            <consortium name="The Broad Institute Genome Sequencing Center for Infectious Disease"/>
            <person name="Wu L."/>
            <person name="Ma J."/>
        </authorList>
    </citation>
    <scope>NUCLEOTIDE SEQUENCE [LARGE SCALE GENOMIC DNA]</scope>
    <source>
        <strain evidence="5">DT43</strain>
    </source>
</reference>
<sequence length="220" mass="25529">MKARLAVVLYFLAYAFLFFFNGAQIIFEEIIGLSLQWKLVLYILFWLWGIVLFKNDLLNQLKSFLSHKWKLVYLILGIFILQLASAIIFNWLSDSIMTVLHLQEEFLANDLRVSAVMIQMPLWATIPVMTFFGPMVEELIFRGIIQENLNEKISIWIAIIVQAVLLGLLHLHTVTLSQILLIFPHIGIGFVFGIVKYKYKNIWFTIFPHTLNNLIGLLSI</sequence>
<evidence type="ECO:0000259" key="3">
    <source>
        <dbReference type="Pfam" id="PF02517"/>
    </source>
</evidence>
<dbReference type="InterPro" id="IPR052710">
    <property type="entry name" value="CAAX_protease"/>
</dbReference>
<dbReference type="GO" id="GO:0016787">
    <property type="term" value="F:hydrolase activity"/>
    <property type="evidence" value="ECO:0007669"/>
    <property type="project" value="UniProtKB-KW"/>
</dbReference>
<accession>A0ABW0UB08</accession>
<comment type="caution">
    <text evidence="4">The sequence shown here is derived from an EMBL/GenBank/DDBJ whole genome shotgun (WGS) entry which is preliminary data.</text>
</comment>
<feature type="transmembrane region" description="Helical" evidence="2">
    <location>
        <begin position="71"/>
        <end position="93"/>
    </location>
</feature>
<keyword evidence="2" id="KW-1133">Transmembrane helix</keyword>
<evidence type="ECO:0000256" key="1">
    <source>
        <dbReference type="ARBA" id="ARBA00009067"/>
    </source>
</evidence>
<keyword evidence="5" id="KW-1185">Reference proteome</keyword>
<gene>
    <name evidence="4" type="ORF">ACFPQ3_00140</name>
</gene>
<evidence type="ECO:0000313" key="5">
    <source>
        <dbReference type="Proteomes" id="UP001596110"/>
    </source>
</evidence>
<dbReference type="RefSeq" id="WP_156805820.1">
    <property type="nucleotide sequence ID" value="NZ_JBHSOJ010000001.1"/>
</dbReference>
<dbReference type="EC" id="3.4.-.-" evidence="4"/>
<dbReference type="Pfam" id="PF02517">
    <property type="entry name" value="Rce1-like"/>
    <property type="match status" value="1"/>
</dbReference>
<keyword evidence="2" id="KW-0472">Membrane</keyword>
<keyword evidence="2" id="KW-0812">Transmembrane</keyword>
<feature type="transmembrane region" description="Helical" evidence="2">
    <location>
        <begin position="39"/>
        <end position="59"/>
    </location>
</feature>
<feature type="domain" description="CAAX prenyl protease 2/Lysostaphin resistance protein A-like" evidence="3">
    <location>
        <begin position="122"/>
        <end position="215"/>
    </location>
</feature>
<comment type="similarity">
    <text evidence="1">Belongs to the UPF0177 family.</text>
</comment>
<name>A0ABW0UB08_9STRE</name>
<dbReference type="PANTHER" id="PTHR36435">
    <property type="entry name" value="SLR1288 PROTEIN"/>
    <property type="match status" value="1"/>
</dbReference>
<evidence type="ECO:0000256" key="2">
    <source>
        <dbReference type="SAM" id="Phobius"/>
    </source>
</evidence>
<evidence type="ECO:0000313" key="4">
    <source>
        <dbReference type="EMBL" id="MFC5630050.1"/>
    </source>
</evidence>
<organism evidence="4 5">
    <name type="scientific">Streptococcus caledonicus</name>
    <dbReference type="NCBI Taxonomy" id="2614158"/>
    <lineage>
        <taxon>Bacteria</taxon>
        <taxon>Bacillati</taxon>
        <taxon>Bacillota</taxon>
        <taxon>Bacilli</taxon>
        <taxon>Lactobacillales</taxon>
        <taxon>Streptococcaceae</taxon>
        <taxon>Streptococcus</taxon>
    </lineage>
</organism>
<dbReference type="Proteomes" id="UP001596110">
    <property type="component" value="Unassembled WGS sequence"/>
</dbReference>
<feature type="transmembrane region" description="Helical" evidence="2">
    <location>
        <begin position="7"/>
        <end position="27"/>
    </location>
</feature>
<protein>
    <submittedName>
        <fullName evidence="4">CPBP family intramembrane glutamic endopeptidase</fullName>
        <ecNumber evidence="4">3.4.-.-</ecNumber>
    </submittedName>
</protein>
<feature type="transmembrane region" description="Helical" evidence="2">
    <location>
        <begin position="153"/>
        <end position="171"/>
    </location>
</feature>
<keyword evidence="4" id="KW-0378">Hydrolase</keyword>
<proteinExistence type="inferred from homology"/>